<name>A0A0K2U3U9_LEPSM</name>
<accession>A0A0K2U3U9</accession>
<keyword evidence="1" id="KW-0472">Membrane</keyword>
<organism evidence="2">
    <name type="scientific">Lepeophtheirus salmonis</name>
    <name type="common">Salmon louse</name>
    <name type="synonym">Caligus salmonis</name>
    <dbReference type="NCBI Taxonomy" id="72036"/>
    <lineage>
        <taxon>Eukaryota</taxon>
        <taxon>Metazoa</taxon>
        <taxon>Ecdysozoa</taxon>
        <taxon>Arthropoda</taxon>
        <taxon>Crustacea</taxon>
        <taxon>Multicrustacea</taxon>
        <taxon>Hexanauplia</taxon>
        <taxon>Copepoda</taxon>
        <taxon>Siphonostomatoida</taxon>
        <taxon>Caligidae</taxon>
        <taxon>Lepeophtheirus</taxon>
    </lineage>
</organism>
<dbReference type="AlphaFoldDB" id="A0A0K2U3U9"/>
<keyword evidence="1" id="KW-1133">Transmembrane helix</keyword>
<sequence length="96" mass="10730">MITKHSLHLVINNSLNFLALSLDLLFILRIFIILQTLSATELKIGVFLYTRFSLVESSCINTTSSLKESLLINSFALLVAAKSSSMLFKYSLKTSK</sequence>
<reference evidence="2" key="1">
    <citation type="submission" date="2014-05" db="EMBL/GenBank/DDBJ databases">
        <authorList>
            <person name="Chronopoulou M."/>
        </authorList>
    </citation>
    <scope>NUCLEOTIDE SEQUENCE</scope>
    <source>
        <tissue evidence="2">Whole organism</tissue>
    </source>
</reference>
<dbReference type="EMBL" id="HACA01015364">
    <property type="protein sequence ID" value="CDW32725.1"/>
    <property type="molecule type" value="Transcribed_RNA"/>
</dbReference>
<evidence type="ECO:0000313" key="2">
    <source>
        <dbReference type="EMBL" id="CDW32725.1"/>
    </source>
</evidence>
<keyword evidence="1" id="KW-0812">Transmembrane</keyword>
<proteinExistence type="predicted"/>
<feature type="transmembrane region" description="Helical" evidence="1">
    <location>
        <begin position="15"/>
        <end position="34"/>
    </location>
</feature>
<protein>
    <submittedName>
        <fullName evidence="2">Uncharacterized protein</fullName>
    </submittedName>
</protein>
<evidence type="ECO:0000256" key="1">
    <source>
        <dbReference type="SAM" id="Phobius"/>
    </source>
</evidence>